<feature type="compositionally biased region" description="Pro residues" evidence="4">
    <location>
        <begin position="1160"/>
        <end position="1176"/>
    </location>
</feature>
<dbReference type="FunCoup" id="G0MWP1">
    <property type="interactions" value="200"/>
</dbReference>
<feature type="chain" id="PRO_5003404230" evidence="5">
    <location>
        <begin position="23"/>
        <end position="1192"/>
    </location>
</feature>
<dbReference type="GO" id="GO:0003677">
    <property type="term" value="F:DNA binding"/>
    <property type="evidence" value="ECO:0007669"/>
    <property type="project" value="UniProtKB-KW"/>
</dbReference>
<dbReference type="PANTHER" id="PTHR42963">
    <property type="entry name" value="CHROMOSOME PARTITION PROTEIN MUKB"/>
    <property type="match status" value="1"/>
</dbReference>
<feature type="coiled-coil region" evidence="3">
    <location>
        <begin position="944"/>
        <end position="978"/>
    </location>
</feature>
<organism evidence="7">
    <name type="scientific">Caenorhabditis brenneri</name>
    <name type="common">Nematode worm</name>
    <dbReference type="NCBI Taxonomy" id="135651"/>
    <lineage>
        <taxon>Eukaryota</taxon>
        <taxon>Metazoa</taxon>
        <taxon>Ecdysozoa</taxon>
        <taxon>Nematoda</taxon>
        <taxon>Chromadorea</taxon>
        <taxon>Rhabditida</taxon>
        <taxon>Rhabditina</taxon>
        <taxon>Rhabditomorpha</taxon>
        <taxon>Rhabditoidea</taxon>
        <taxon>Rhabditidae</taxon>
        <taxon>Peloderinae</taxon>
        <taxon>Caenorhabditis</taxon>
    </lineage>
</organism>
<dbReference type="Gene3D" id="1.10.287.1490">
    <property type="match status" value="1"/>
</dbReference>
<feature type="coiled-coil region" evidence="3">
    <location>
        <begin position="825"/>
        <end position="915"/>
    </location>
</feature>
<evidence type="ECO:0000256" key="4">
    <source>
        <dbReference type="SAM" id="MobiDB-lite"/>
    </source>
</evidence>
<dbReference type="OMA" id="SHKENAM"/>
<evidence type="ECO:0000256" key="5">
    <source>
        <dbReference type="SAM" id="SignalP"/>
    </source>
</evidence>
<dbReference type="InParanoid" id="G0MWP1"/>
<dbReference type="STRING" id="135651.G0MWP1"/>
<feature type="region of interest" description="Disordered" evidence="4">
    <location>
        <begin position="418"/>
        <end position="518"/>
    </location>
</feature>
<feature type="compositionally biased region" description="Pro residues" evidence="4">
    <location>
        <begin position="201"/>
        <end position="215"/>
    </location>
</feature>
<feature type="signal peptide" evidence="5">
    <location>
        <begin position="1"/>
        <end position="22"/>
    </location>
</feature>
<gene>
    <name evidence="6" type="ORF">CAEBREN_11056</name>
</gene>
<accession>G0MWP1</accession>
<keyword evidence="2" id="KW-0238">DNA-binding</keyword>
<feature type="compositionally biased region" description="Basic and acidic residues" evidence="4">
    <location>
        <begin position="483"/>
        <end position="496"/>
    </location>
</feature>
<feature type="region of interest" description="Disordered" evidence="4">
    <location>
        <begin position="777"/>
        <end position="825"/>
    </location>
</feature>
<feature type="compositionally biased region" description="Basic and acidic residues" evidence="4">
    <location>
        <begin position="442"/>
        <end position="465"/>
    </location>
</feature>
<feature type="compositionally biased region" description="Basic and acidic residues" evidence="4">
    <location>
        <begin position="804"/>
        <end position="825"/>
    </location>
</feature>
<evidence type="ECO:0000256" key="3">
    <source>
        <dbReference type="SAM" id="Coils"/>
    </source>
</evidence>
<dbReference type="HOGENOM" id="CLU_259137_0_0_1"/>
<evidence type="ECO:0000313" key="7">
    <source>
        <dbReference type="Proteomes" id="UP000008068"/>
    </source>
</evidence>
<dbReference type="OrthoDB" id="5857916at2759"/>
<dbReference type="eggNOG" id="ENOG502S4JS">
    <property type="taxonomic scope" value="Eukaryota"/>
</dbReference>
<evidence type="ECO:0000256" key="2">
    <source>
        <dbReference type="ARBA" id="ARBA00023125"/>
    </source>
</evidence>
<sequence>MEPPKLLGIVLTVALLFQIALTAKQAVVSQKSKLCGNVDCDEVLFKSRVKRVMGVNNDPSFLNLAENAFISVVAVKFSDRIDIMEGKLNGEGESGFFYAGAIDIAPFAEFLRTAINEKKEMLMISQNPADKGDKRVVGYVHSETDLIRDYNAKNAQAAAENGLPPPEPLPIPEPVNTGHGHSHGGHGHSHGGHGHSHGHPAPTPAATPVVDPPKTPEVVPEAATPAPEPVKTPEVVPEDPKPLDTINLNNVLGSPPKIDLADMDLEIEKMIREESERIAQQQQEPLVLKSLPAEPLQETLPEVPNPQEQVPEVTTPAPVPEVVPEVVTPPPTPAPVEPEPIAQYIQEPTTTPTPPVVHEEVPTPAPVIQDIPVPVEEITTTTTPAPVPQEPEPIAQAAPQADDLTGVCYKENCDGLQTPPPAVEAAPPADVHAHAHGVHGHSHGDHEQGDHGHSHGDHGHSHGEEAVEEPTTTPPPASAEEAEFLKWEEERKKREAQPPAQPYEDAQGHQFHGLPPHPPASAGLIELVRSSLGLGDISDASVLLYINLTFVIGALLFYVIVRVASSGSSDSDHFDRQAYFELVTKYKQLQLQLQAKNSEVQTLQNNPQHPQQQQMPNLEPELMALRQQLAQVQHELQTAQAQRLEYETHYHQIREMYEQKEQQIVQLNEMINDYRVRLESGADEIQEWSRKFDAARAELNESQQSAYGREQETLNKQQEMDELQQKIHELNGEVRSKDGRIQQLEQANGQLEIELEDLRTEITSLLATIQHLEKELEAEKSKSNDAAESGGSGWSDIENFDDVEEKKEEPKQKEEHAEKTPDAEIADLRAKYKKYGEDMEELSKLRVKFEQAEKELTRYRSLYEKSIEKENRGAIEVELKLKNAEAELLESKKKIEELTAEKKEFGDRLNEMLKNLNVTMTKSNESDKLVSTLREEMFAKDRKILEVEREVRDKADKVREVESEFKRLKGEYTKLETKSFHEVMTLKKELDDYKSAQILGGGSRDMFSNITARSGSRNDRLASPLEEPIWDEPEYVPNHLQQPPQELDYFSSGSMTMPSRRRSSRRSNLIGVESPSDQEKSTSSKTTKKDAPTHRRRSRSQGRQYPVYQDPYLPQYLPGSSDSSFMSMGQQGFQPLTGRHSKSGHLSGHYSSGGSNGGRSPPPEMPLLSAIPPPGARKPMSKRPDSAHHHGK</sequence>
<dbReference type="InterPro" id="IPR050308">
    <property type="entry name" value="MukB/SMC"/>
</dbReference>
<feature type="compositionally biased region" description="Low complexity" evidence="4">
    <location>
        <begin position="216"/>
        <end position="225"/>
    </location>
</feature>
<keyword evidence="3" id="KW-0175">Coiled coil</keyword>
<keyword evidence="1" id="KW-0963">Cytoplasm</keyword>
<reference evidence="7" key="1">
    <citation type="submission" date="2011-07" db="EMBL/GenBank/DDBJ databases">
        <authorList>
            <consortium name="Caenorhabditis brenneri Sequencing and Analysis Consortium"/>
            <person name="Wilson R.K."/>
        </authorList>
    </citation>
    <scope>NUCLEOTIDE SEQUENCE [LARGE SCALE GENOMIC DNA]</scope>
    <source>
        <strain evidence="7">PB2801</strain>
    </source>
</reference>
<feature type="region of interest" description="Disordered" evidence="4">
    <location>
        <begin position="998"/>
        <end position="1192"/>
    </location>
</feature>
<dbReference type="SUPFAM" id="SSF57997">
    <property type="entry name" value="Tropomyosin"/>
    <property type="match status" value="1"/>
</dbReference>
<feature type="compositionally biased region" description="Polar residues" evidence="4">
    <location>
        <begin position="1006"/>
        <end position="1015"/>
    </location>
</feature>
<keyword evidence="7" id="KW-1185">Reference proteome</keyword>
<dbReference type="Proteomes" id="UP000008068">
    <property type="component" value="Unassembled WGS sequence"/>
</dbReference>
<feature type="region of interest" description="Disordered" evidence="4">
    <location>
        <begin position="156"/>
        <end position="257"/>
    </location>
</feature>
<feature type="compositionally biased region" description="Basic and acidic residues" evidence="4">
    <location>
        <begin position="1182"/>
        <end position="1192"/>
    </location>
</feature>
<feature type="compositionally biased region" description="Pro residues" evidence="4">
    <location>
        <begin position="163"/>
        <end position="173"/>
    </location>
</feature>
<protein>
    <submittedName>
        <fullName evidence="6">Uncharacterized protein</fullName>
    </submittedName>
</protein>
<feature type="compositionally biased region" description="Basic and acidic residues" evidence="4">
    <location>
        <begin position="1077"/>
        <end position="1093"/>
    </location>
</feature>
<dbReference type="AlphaFoldDB" id="G0MWP1"/>
<evidence type="ECO:0000256" key="1">
    <source>
        <dbReference type="ARBA" id="ARBA00022490"/>
    </source>
</evidence>
<proteinExistence type="predicted"/>
<feature type="compositionally biased region" description="Basic residues" evidence="4">
    <location>
        <begin position="180"/>
        <end position="198"/>
    </location>
</feature>
<name>G0MWP1_CAEBE</name>
<dbReference type="GO" id="GO:0005737">
    <property type="term" value="C:cytoplasm"/>
    <property type="evidence" value="ECO:0007669"/>
    <property type="project" value="TreeGrafter"/>
</dbReference>
<evidence type="ECO:0000313" key="6">
    <source>
        <dbReference type="EMBL" id="EGT46242.1"/>
    </source>
</evidence>
<feature type="compositionally biased region" description="Low complexity" evidence="4">
    <location>
        <begin position="1144"/>
        <end position="1153"/>
    </location>
</feature>
<keyword evidence="5" id="KW-0732">Signal</keyword>
<dbReference type="PANTHER" id="PTHR42963:SF1">
    <property type="entry name" value="DUF4476 DOMAIN-CONTAINING PROTEIN"/>
    <property type="match status" value="1"/>
</dbReference>
<dbReference type="EMBL" id="GL379817">
    <property type="protein sequence ID" value="EGT46242.1"/>
    <property type="molecule type" value="Genomic_DNA"/>
</dbReference>
<feature type="compositionally biased region" description="Polar residues" evidence="4">
    <location>
        <begin position="1118"/>
        <end position="1134"/>
    </location>
</feature>